<keyword evidence="5 10" id="KW-0997">Cell inner membrane</keyword>
<keyword evidence="9 10" id="KW-0472">Membrane</keyword>
<name>A0A9X1QNP3_9SPHN</name>
<feature type="domain" description="TonB C-terminal" evidence="12">
    <location>
        <begin position="145"/>
        <end position="241"/>
    </location>
</feature>
<dbReference type="InterPro" id="IPR051045">
    <property type="entry name" value="TonB-dependent_transducer"/>
</dbReference>
<keyword evidence="8 10" id="KW-1133">Transmembrane helix</keyword>
<dbReference type="Gene3D" id="3.30.1150.10">
    <property type="match status" value="1"/>
</dbReference>
<dbReference type="InterPro" id="IPR006260">
    <property type="entry name" value="TonB/TolA_C"/>
</dbReference>
<dbReference type="RefSeq" id="WP_235068088.1">
    <property type="nucleotide sequence ID" value="NZ_JAKFGM010000003.1"/>
</dbReference>
<sequence>MRFWTVMSSYRAEPSRPDRAKAIAAVMAVYAVMIGAMLMVRTDTSPRTMDTTLPVLIEIVEPPPPPPEPHPGQERREEGAAGKKADPTPVVMPKPKIIVPAQSPIPAAPIAGTGSSPNAGAATAGAGPGAGGTGSGRGGGGAGGGSRAEWLSGGLRNSDYPRSALRDKLQGRVSVRFTVLISGRIADCRIIASSGSPVLDATTCRLLTERLRFRPAMNSAGVPIQSEVGSDYTWGINFRRY</sequence>
<feature type="compositionally biased region" description="Low complexity" evidence="11">
    <location>
        <begin position="108"/>
        <end position="125"/>
    </location>
</feature>
<evidence type="ECO:0000256" key="11">
    <source>
        <dbReference type="SAM" id="MobiDB-lite"/>
    </source>
</evidence>
<evidence type="ECO:0000256" key="1">
    <source>
        <dbReference type="ARBA" id="ARBA00004383"/>
    </source>
</evidence>
<evidence type="ECO:0000259" key="12">
    <source>
        <dbReference type="PROSITE" id="PS52015"/>
    </source>
</evidence>
<evidence type="ECO:0000313" key="13">
    <source>
        <dbReference type="EMBL" id="MCF2515472.1"/>
    </source>
</evidence>
<keyword evidence="3 10" id="KW-0813">Transport</keyword>
<dbReference type="InterPro" id="IPR037682">
    <property type="entry name" value="TonB_C"/>
</dbReference>
<evidence type="ECO:0000256" key="6">
    <source>
        <dbReference type="ARBA" id="ARBA00022692"/>
    </source>
</evidence>
<evidence type="ECO:0000256" key="4">
    <source>
        <dbReference type="ARBA" id="ARBA00022475"/>
    </source>
</evidence>
<dbReference type="EMBL" id="JAKFGM010000003">
    <property type="protein sequence ID" value="MCF2515472.1"/>
    <property type="molecule type" value="Genomic_DNA"/>
</dbReference>
<evidence type="ECO:0000256" key="9">
    <source>
        <dbReference type="ARBA" id="ARBA00023136"/>
    </source>
</evidence>
<evidence type="ECO:0000256" key="7">
    <source>
        <dbReference type="ARBA" id="ARBA00022927"/>
    </source>
</evidence>
<feature type="compositionally biased region" description="Gly residues" evidence="11">
    <location>
        <begin position="126"/>
        <end position="146"/>
    </location>
</feature>
<feature type="transmembrane region" description="Helical" evidence="10">
    <location>
        <begin position="20"/>
        <end position="40"/>
    </location>
</feature>
<dbReference type="GO" id="GO:0031992">
    <property type="term" value="F:energy transducer activity"/>
    <property type="evidence" value="ECO:0007669"/>
    <property type="project" value="InterPro"/>
</dbReference>
<dbReference type="GO" id="GO:0015891">
    <property type="term" value="P:siderophore transport"/>
    <property type="evidence" value="ECO:0007669"/>
    <property type="project" value="InterPro"/>
</dbReference>
<dbReference type="SUPFAM" id="SSF74653">
    <property type="entry name" value="TolA/TonB C-terminal domain"/>
    <property type="match status" value="1"/>
</dbReference>
<dbReference type="PRINTS" id="PR01374">
    <property type="entry name" value="TONBPROTEIN"/>
</dbReference>
<organism evidence="13 14">
    <name type="scientific">Sphingomonas cremea</name>
    <dbReference type="NCBI Taxonomy" id="2904799"/>
    <lineage>
        <taxon>Bacteria</taxon>
        <taxon>Pseudomonadati</taxon>
        <taxon>Pseudomonadota</taxon>
        <taxon>Alphaproteobacteria</taxon>
        <taxon>Sphingomonadales</taxon>
        <taxon>Sphingomonadaceae</taxon>
        <taxon>Sphingomonas</taxon>
    </lineage>
</organism>
<evidence type="ECO:0000256" key="3">
    <source>
        <dbReference type="ARBA" id="ARBA00022448"/>
    </source>
</evidence>
<keyword evidence="10" id="KW-0735">Signal-anchor</keyword>
<proteinExistence type="inferred from homology"/>
<reference evidence="13" key="1">
    <citation type="submission" date="2022-01" db="EMBL/GenBank/DDBJ databases">
        <authorList>
            <person name="Jo J.-H."/>
            <person name="Im W.-T."/>
        </authorList>
    </citation>
    <scope>NUCLEOTIDE SEQUENCE</scope>
    <source>
        <strain evidence="13">G124</strain>
    </source>
</reference>
<keyword evidence="14" id="KW-1185">Reference proteome</keyword>
<dbReference type="Pfam" id="PF03544">
    <property type="entry name" value="TonB_C"/>
    <property type="match status" value="1"/>
</dbReference>
<dbReference type="PROSITE" id="PS52015">
    <property type="entry name" value="TONB_CTD"/>
    <property type="match status" value="1"/>
</dbReference>
<accession>A0A9X1QNP3</accession>
<keyword evidence="6 10" id="KW-0812">Transmembrane</keyword>
<comment type="subcellular location">
    <subcellularLocation>
        <location evidence="1 10">Cell inner membrane</location>
        <topology evidence="1 10">Single-pass membrane protein</topology>
        <orientation evidence="1 10">Periplasmic side</orientation>
    </subcellularLocation>
</comment>
<protein>
    <recommendedName>
        <fullName evidence="10">Protein TonB</fullName>
    </recommendedName>
</protein>
<evidence type="ECO:0000256" key="10">
    <source>
        <dbReference type="RuleBase" id="RU362123"/>
    </source>
</evidence>
<comment type="function">
    <text evidence="10">Interacts with outer membrane receptor proteins that carry out high-affinity binding and energy dependent uptake into the periplasmic space of specific substrates. It could act to transduce energy from the cytoplasmic membrane to specific energy-requiring processes in the outer membrane, resulting in the release into the periplasm of ligands bound by these outer membrane proteins.</text>
</comment>
<dbReference type="Proteomes" id="UP001139410">
    <property type="component" value="Unassembled WGS sequence"/>
</dbReference>
<dbReference type="AlphaFoldDB" id="A0A9X1QNP3"/>
<feature type="compositionally biased region" description="Pro residues" evidence="11">
    <location>
        <begin position="61"/>
        <end position="70"/>
    </location>
</feature>
<dbReference type="GO" id="GO:0055085">
    <property type="term" value="P:transmembrane transport"/>
    <property type="evidence" value="ECO:0007669"/>
    <property type="project" value="InterPro"/>
</dbReference>
<evidence type="ECO:0000256" key="2">
    <source>
        <dbReference type="ARBA" id="ARBA00006555"/>
    </source>
</evidence>
<comment type="similarity">
    <text evidence="2 10">Belongs to the TonB family.</text>
</comment>
<evidence type="ECO:0000256" key="5">
    <source>
        <dbReference type="ARBA" id="ARBA00022519"/>
    </source>
</evidence>
<dbReference type="GO" id="GO:0005886">
    <property type="term" value="C:plasma membrane"/>
    <property type="evidence" value="ECO:0007669"/>
    <property type="project" value="UniProtKB-SubCell"/>
</dbReference>
<feature type="compositionally biased region" description="Basic and acidic residues" evidence="11">
    <location>
        <begin position="71"/>
        <end position="86"/>
    </location>
</feature>
<dbReference type="GO" id="GO:0015031">
    <property type="term" value="P:protein transport"/>
    <property type="evidence" value="ECO:0007669"/>
    <property type="project" value="UniProtKB-UniRule"/>
</dbReference>
<dbReference type="NCBIfam" id="TIGR01352">
    <property type="entry name" value="tonB_Cterm"/>
    <property type="match status" value="1"/>
</dbReference>
<keyword evidence="4 10" id="KW-1003">Cell membrane</keyword>
<comment type="caution">
    <text evidence="13">The sequence shown here is derived from an EMBL/GenBank/DDBJ whole genome shotgun (WGS) entry which is preliminary data.</text>
</comment>
<evidence type="ECO:0000313" key="14">
    <source>
        <dbReference type="Proteomes" id="UP001139410"/>
    </source>
</evidence>
<keyword evidence="7 10" id="KW-0653">Protein transport</keyword>
<dbReference type="PANTHER" id="PTHR33446">
    <property type="entry name" value="PROTEIN TONB-RELATED"/>
    <property type="match status" value="1"/>
</dbReference>
<feature type="region of interest" description="Disordered" evidence="11">
    <location>
        <begin position="59"/>
        <end position="91"/>
    </location>
</feature>
<dbReference type="InterPro" id="IPR003538">
    <property type="entry name" value="TonB"/>
</dbReference>
<evidence type="ECO:0000256" key="8">
    <source>
        <dbReference type="ARBA" id="ARBA00022989"/>
    </source>
</evidence>
<feature type="region of interest" description="Disordered" evidence="11">
    <location>
        <begin position="108"/>
        <end position="157"/>
    </location>
</feature>
<gene>
    <name evidence="13" type="ORF">LVY65_10410</name>
</gene>
<dbReference type="GO" id="GO:0030288">
    <property type="term" value="C:outer membrane-bounded periplasmic space"/>
    <property type="evidence" value="ECO:0007669"/>
    <property type="project" value="InterPro"/>
</dbReference>